<feature type="transmembrane region" description="Helical" evidence="5">
    <location>
        <begin position="58"/>
        <end position="80"/>
    </location>
</feature>
<keyword evidence="4 5" id="KW-0472">Membrane</keyword>
<feature type="transmembrane region" description="Helical" evidence="5">
    <location>
        <begin position="16"/>
        <end position="37"/>
    </location>
</feature>
<dbReference type="Pfam" id="PF10328">
    <property type="entry name" value="7TM_GPCR_Srx"/>
    <property type="match status" value="1"/>
</dbReference>
<feature type="transmembrane region" description="Helical" evidence="5">
    <location>
        <begin position="154"/>
        <end position="176"/>
    </location>
</feature>
<dbReference type="GO" id="GO:0016020">
    <property type="term" value="C:membrane"/>
    <property type="evidence" value="ECO:0007669"/>
    <property type="project" value="UniProtKB-SubCell"/>
</dbReference>
<dbReference type="AlphaFoldDB" id="A0A1I8AIB3"/>
<protein>
    <submittedName>
        <fullName evidence="8">G_PROTEIN_RECEP_F1_2 domain-containing protein</fullName>
    </submittedName>
</protein>
<dbReference type="PANTHER" id="PTHR23017:SF3">
    <property type="entry name" value="G-PROTEIN COUPLED RECEPTORS FAMILY 1 PROFILE DOMAIN-CONTAINING PROTEIN"/>
    <property type="match status" value="1"/>
</dbReference>
<evidence type="ECO:0000259" key="6">
    <source>
        <dbReference type="PROSITE" id="PS50262"/>
    </source>
</evidence>
<dbReference type="PROSITE" id="PS50262">
    <property type="entry name" value="G_PROTEIN_RECEP_F1_2"/>
    <property type="match status" value="1"/>
</dbReference>
<dbReference type="InterPro" id="IPR017452">
    <property type="entry name" value="GPCR_Rhodpsn_7TM"/>
</dbReference>
<keyword evidence="7" id="KW-1185">Reference proteome</keyword>
<comment type="subcellular location">
    <subcellularLocation>
        <location evidence="1">Membrane</location>
    </subcellularLocation>
</comment>
<reference evidence="8" key="1">
    <citation type="submission" date="2016-11" db="UniProtKB">
        <authorList>
            <consortium name="WormBaseParasite"/>
        </authorList>
    </citation>
    <scope>IDENTIFICATION</scope>
</reference>
<feature type="transmembrane region" description="Helical" evidence="5">
    <location>
        <begin position="112"/>
        <end position="133"/>
    </location>
</feature>
<evidence type="ECO:0000256" key="4">
    <source>
        <dbReference type="ARBA" id="ARBA00023136"/>
    </source>
</evidence>
<evidence type="ECO:0000313" key="8">
    <source>
        <dbReference type="WBParaSite" id="L893_g5752.t1"/>
    </source>
</evidence>
<dbReference type="PANTHER" id="PTHR23017">
    <property type="entry name" value="SERPENTINE RECEPTOR, CLASS X"/>
    <property type="match status" value="1"/>
</dbReference>
<feature type="transmembrane region" description="Helical" evidence="5">
    <location>
        <begin position="182"/>
        <end position="206"/>
    </location>
</feature>
<keyword evidence="3 5" id="KW-1133">Transmembrane helix</keyword>
<accession>A0A1I8AIB3</accession>
<proteinExistence type="predicted"/>
<dbReference type="InterPro" id="IPR019430">
    <property type="entry name" value="7TM_GPCR_serpentine_rcpt_Srx"/>
</dbReference>
<organism evidence="7 8">
    <name type="scientific">Steinernema glaseri</name>
    <dbReference type="NCBI Taxonomy" id="37863"/>
    <lineage>
        <taxon>Eukaryota</taxon>
        <taxon>Metazoa</taxon>
        <taxon>Ecdysozoa</taxon>
        <taxon>Nematoda</taxon>
        <taxon>Chromadorea</taxon>
        <taxon>Rhabditida</taxon>
        <taxon>Tylenchina</taxon>
        <taxon>Panagrolaimomorpha</taxon>
        <taxon>Strongyloidoidea</taxon>
        <taxon>Steinernematidae</taxon>
        <taxon>Steinernema</taxon>
    </lineage>
</organism>
<evidence type="ECO:0000256" key="2">
    <source>
        <dbReference type="ARBA" id="ARBA00022692"/>
    </source>
</evidence>
<dbReference type="SUPFAM" id="SSF81321">
    <property type="entry name" value="Family A G protein-coupled receptor-like"/>
    <property type="match status" value="1"/>
</dbReference>
<evidence type="ECO:0000256" key="1">
    <source>
        <dbReference type="ARBA" id="ARBA00004370"/>
    </source>
</evidence>
<name>A0A1I8AIB3_9BILA</name>
<evidence type="ECO:0000313" key="7">
    <source>
        <dbReference type="Proteomes" id="UP000095287"/>
    </source>
</evidence>
<feature type="domain" description="G-protein coupled receptors family 1 profile" evidence="6">
    <location>
        <begin position="35"/>
        <end position="206"/>
    </location>
</feature>
<evidence type="ECO:0000256" key="3">
    <source>
        <dbReference type="ARBA" id="ARBA00022989"/>
    </source>
</evidence>
<dbReference type="WBParaSite" id="L893_g5752.t1">
    <property type="protein sequence ID" value="L893_g5752.t1"/>
    <property type="gene ID" value="L893_g5752"/>
</dbReference>
<dbReference type="Gene3D" id="1.20.1070.10">
    <property type="entry name" value="Rhodopsin 7-helix transmembrane proteins"/>
    <property type="match status" value="1"/>
</dbReference>
<keyword evidence="2 5" id="KW-0812">Transmembrane</keyword>
<dbReference type="Proteomes" id="UP000095287">
    <property type="component" value="Unplaced"/>
</dbReference>
<sequence length="233" mass="26509">MSSFSQFRGFPPSTGIAMFAISYFFGCHACVMHQIISVNRMIAVCFPLKYPTIFKSKLCKVLISFCWTQAFFVILMYHVIPCQMIGFSPKLYEYVFVKCEPMERDFSYVGMIVNRTCFAICFSAIIADAVTLIRIIILTRSGAVSKNLSRDIRFFFQTTIQNITMMVALTMIVMVNNSPDQVYIQILDFLFLIVTHITNALALIVFNPEVRSRITRYITSSILPNPVSTTGLV</sequence>
<evidence type="ECO:0000256" key="5">
    <source>
        <dbReference type="SAM" id="Phobius"/>
    </source>
</evidence>